<keyword evidence="5" id="KW-0067">ATP-binding</keyword>
<dbReference type="GO" id="GO:0016787">
    <property type="term" value="F:hydrolase activity"/>
    <property type="evidence" value="ECO:0007669"/>
    <property type="project" value="UniProtKB-KW"/>
</dbReference>
<dbReference type="InterPro" id="IPR047187">
    <property type="entry name" value="SF1_C_Upf1"/>
</dbReference>
<dbReference type="GeneID" id="98160087"/>
<dbReference type="EMBL" id="JBFXLR010000010">
    <property type="protein sequence ID" value="KAL2855096.1"/>
    <property type="molecule type" value="Genomic_DNA"/>
</dbReference>
<dbReference type="PANTHER" id="PTHR43788">
    <property type="entry name" value="DNA2/NAM7 HELICASE FAMILY MEMBER"/>
    <property type="match status" value="1"/>
</dbReference>
<protein>
    <submittedName>
        <fullName evidence="9">P-loop containing nucleoside triphosphate hydrolase protein</fullName>
    </submittedName>
</protein>
<name>A0ABR4KS32_9EURO</name>
<gene>
    <name evidence="9" type="ORF">BJX68DRAFT_264244</name>
</gene>
<feature type="domain" description="DNA2/NAM7 helicase helicase" evidence="7">
    <location>
        <begin position="563"/>
        <end position="693"/>
    </location>
</feature>
<keyword evidence="4" id="KW-0347">Helicase</keyword>
<accession>A0ABR4KS32</accession>
<feature type="compositionally biased region" description="Basic residues" evidence="6">
    <location>
        <begin position="201"/>
        <end position="210"/>
    </location>
</feature>
<organism evidence="9 10">
    <name type="scientific">Aspergillus pseudodeflectus</name>
    <dbReference type="NCBI Taxonomy" id="176178"/>
    <lineage>
        <taxon>Eukaryota</taxon>
        <taxon>Fungi</taxon>
        <taxon>Dikarya</taxon>
        <taxon>Ascomycota</taxon>
        <taxon>Pezizomycotina</taxon>
        <taxon>Eurotiomycetes</taxon>
        <taxon>Eurotiomycetidae</taxon>
        <taxon>Eurotiales</taxon>
        <taxon>Aspergillaceae</taxon>
        <taxon>Aspergillus</taxon>
        <taxon>Aspergillus subgen. Nidulantes</taxon>
    </lineage>
</organism>
<proteinExistence type="inferred from homology"/>
<dbReference type="InterPro" id="IPR050534">
    <property type="entry name" value="Coronavir_polyprotein_1ab"/>
</dbReference>
<evidence type="ECO:0000259" key="8">
    <source>
        <dbReference type="Pfam" id="PF13087"/>
    </source>
</evidence>
<evidence type="ECO:0000313" key="9">
    <source>
        <dbReference type="EMBL" id="KAL2855096.1"/>
    </source>
</evidence>
<feature type="domain" description="DNA2/NAM7 helicase-like C-terminal" evidence="8">
    <location>
        <begin position="1046"/>
        <end position="1253"/>
    </location>
</feature>
<keyword evidence="10" id="KW-1185">Reference proteome</keyword>
<dbReference type="InterPro" id="IPR041677">
    <property type="entry name" value="DNA2/NAM7_AAA_11"/>
</dbReference>
<evidence type="ECO:0000256" key="6">
    <source>
        <dbReference type="SAM" id="MobiDB-lite"/>
    </source>
</evidence>
<feature type="region of interest" description="Disordered" evidence="6">
    <location>
        <begin position="1"/>
        <end position="49"/>
    </location>
</feature>
<feature type="region of interest" description="Disordered" evidence="6">
    <location>
        <begin position="655"/>
        <end position="676"/>
    </location>
</feature>
<dbReference type="SUPFAM" id="SSF52540">
    <property type="entry name" value="P-loop containing nucleoside triphosphate hydrolases"/>
    <property type="match status" value="1"/>
</dbReference>
<feature type="region of interest" description="Disordered" evidence="6">
    <location>
        <begin position="1308"/>
        <end position="1349"/>
    </location>
</feature>
<evidence type="ECO:0000256" key="2">
    <source>
        <dbReference type="ARBA" id="ARBA00022741"/>
    </source>
</evidence>
<sequence>MEEVHTSADPSIEPTNNGDEWQVSDSEASSSEAIDTHEGTDSIIDPSNNYDQRKADLQLISELELFPDGYNFDGSEFENVQDVLQFAPGQFEAAPELFVPTLIPLLGEKSDTAKDFRGTQWRNAQFCLFRKNQTRDFLPVSWSVREDGVSLRARIQGGTAARMLVLEFTVFRDHKPVHQAYLEFDVALDMQSYNPHDNIKKNVRRGRNKNQRQVDEEDQVNPNSYAVLRFRTAGGVGRGLDYDVADLTADDQKVFWYGRLLSRNFRPTLPGQSEDLRTVVIRINANHVLYGNETSQGRRANANDDSFYRLVFQLDKDPRPILWPYCTEQGNPQLQWGQLVDRDVVAARSGGLVAFPAKISFSSIVHGQITFVYGSYLEYKGEDEIARAISSARHHIAFVIVDDRVLVLVKFSIPANAGIKYWAPRENTPVKLRFLPPGGMSTKEIVRTAYCTANTYNLPYSDCSLFYLPKANSEQCAQYAVKAGERPRYIRANVIINVPRTGAQREVDAINRLSLPVMGRFVGDFLNQKYQHYSVNDPTARLGVPKDFVQRTIKQTLAIRNWSDSQKQCIAAIDNFPGMHLIVEGYPGTGKTSTIVAMASIYVACGGHVLFTAPTHDAADAICETIAKWNAISKNKNKIEFVRVYRMVSETKAFRRHRTVSDEDEDDKPVEEKQSSGAKSFARLLSASFSNFLQGCRSAFDLAYSSQSNDLAPEEQEDLEADDLEGSLEETPVQYPVQLVGNEHERPEEDALNRALEAFDQHAEDGQLAIAKTYEAFNDPPAQAAMQAAAQPPVQASDGVECPVSNLEARPSEAIAQSNTGYHPDDDDLVPMAISLEDQRAMSGFLKEIKKENSAKGYRMPDHSLEANVFRLAFKKGETLTGRFPTDDQIEDSPKKFWVDAVETGDLIPEGPEVDMLEVLREYARKLEEGNSRPIDQELASRALLAFKRACRKVIRDSRVVVCTNNTSGDPLVATSFGSCAQGILIIRDEDPKELEPNCWVPVTKLAASARITGIIAAGDPKQLTPTVVSNQGPVGYNEFEQQLRMSFVSRMLKMNHPSIKLTEQFKYREVFVPWLNHQTYDGLLSSHTSTRSIPVNSGFLSAMRVVTGIYRSDTRLDFGNVVISVENAVCKIEPGTMSRYNDQHRQFIMQLLVENSKHGGYRGSDVTIIAPYRAQVVRMRQDLFQASRDGLLPASQLPKVATVDSMQGKENELIIFDCVISAADSWKDIGFTADQNRGNVAMTRMRQALVVILPEAVGFGAKSEAEGVRYSAYGDRIERKAPYLCALMQFAAKNGIVLRASCPETSETTSGADLAAGPWSAGPMDSQENGDEGTGGGFWSAGPTDSEW</sequence>
<dbReference type="CDD" id="cd18808">
    <property type="entry name" value="SF1_C_Upf1"/>
    <property type="match status" value="1"/>
</dbReference>
<dbReference type="PANTHER" id="PTHR43788:SF8">
    <property type="entry name" value="DNA-BINDING PROTEIN SMUBP-2"/>
    <property type="match status" value="1"/>
</dbReference>
<evidence type="ECO:0000256" key="1">
    <source>
        <dbReference type="ARBA" id="ARBA00007913"/>
    </source>
</evidence>
<dbReference type="Gene3D" id="3.40.50.300">
    <property type="entry name" value="P-loop containing nucleotide triphosphate hydrolases"/>
    <property type="match status" value="3"/>
</dbReference>
<evidence type="ECO:0000256" key="4">
    <source>
        <dbReference type="ARBA" id="ARBA00022806"/>
    </source>
</evidence>
<dbReference type="InterPro" id="IPR027417">
    <property type="entry name" value="P-loop_NTPase"/>
</dbReference>
<evidence type="ECO:0000313" key="10">
    <source>
        <dbReference type="Proteomes" id="UP001610444"/>
    </source>
</evidence>
<comment type="caution">
    <text evidence="9">The sequence shown here is derived from an EMBL/GenBank/DDBJ whole genome shotgun (WGS) entry which is preliminary data.</text>
</comment>
<reference evidence="9 10" key="1">
    <citation type="submission" date="2024-07" db="EMBL/GenBank/DDBJ databases">
        <title>Section-level genome sequencing and comparative genomics of Aspergillus sections Usti and Cavernicolus.</title>
        <authorList>
            <consortium name="Lawrence Berkeley National Laboratory"/>
            <person name="Nybo J.L."/>
            <person name="Vesth T.C."/>
            <person name="Theobald S."/>
            <person name="Frisvad J.C."/>
            <person name="Larsen T.O."/>
            <person name="Kjaerboelling I."/>
            <person name="Rothschild-Mancinelli K."/>
            <person name="Lyhne E.K."/>
            <person name="Kogle M.E."/>
            <person name="Barry K."/>
            <person name="Clum A."/>
            <person name="Na H."/>
            <person name="Ledsgaard L."/>
            <person name="Lin J."/>
            <person name="Lipzen A."/>
            <person name="Kuo A."/>
            <person name="Riley R."/>
            <person name="Mondo S."/>
            <person name="LaButti K."/>
            <person name="Haridas S."/>
            <person name="Pangalinan J."/>
            <person name="Salamov A.A."/>
            <person name="Simmons B.A."/>
            <person name="Magnuson J.K."/>
            <person name="Chen J."/>
            <person name="Drula E."/>
            <person name="Henrissat B."/>
            <person name="Wiebenga A."/>
            <person name="Lubbers R.J."/>
            <person name="Gomes A.C."/>
            <person name="Macurrencykelacurrency M.R."/>
            <person name="Stajich J."/>
            <person name="Grigoriev I.V."/>
            <person name="Mortensen U.H."/>
            <person name="De vries R.P."/>
            <person name="Baker S.E."/>
            <person name="Andersen M.R."/>
        </authorList>
    </citation>
    <scope>NUCLEOTIDE SEQUENCE [LARGE SCALE GENOMIC DNA]</scope>
    <source>
        <strain evidence="9 10">CBS 756.74</strain>
    </source>
</reference>
<evidence type="ECO:0000259" key="7">
    <source>
        <dbReference type="Pfam" id="PF13086"/>
    </source>
</evidence>
<dbReference type="Proteomes" id="UP001610444">
    <property type="component" value="Unassembled WGS sequence"/>
</dbReference>
<feature type="region of interest" description="Disordered" evidence="6">
    <location>
        <begin position="197"/>
        <end position="219"/>
    </location>
</feature>
<evidence type="ECO:0000256" key="5">
    <source>
        <dbReference type="ARBA" id="ARBA00022840"/>
    </source>
</evidence>
<feature type="compositionally biased region" description="Low complexity" evidence="6">
    <location>
        <begin position="24"/>
        <end position="33"/>
    </location>
</feature>
<dbReference type="InterPro" id="IPR041679">
    <property type="entry name" value="DNA2/NAM7-like_C"/>
</dbReference>
<feature type="domain" description="DNA2/NAM7 helicase helicase" evidence="7">
    <location>
        <begin position="947"/>
        <end position="1030"/>
    </location>
</feature>
<dbReference type="Pfam" id="PF13086">
    <property type="entry name" value="AAA_11"/>
    <property type="match status" value="2"/>
</dbReference>
<keyword evidence="2" id="KW-0547">Nucleotide-binding</keyword>
<evidence type="ECO:0000256" key="3">
    <source>
        <dbReference type="ARBA" id="ARBA00022801"/>
    </source>
</evidence>
<dbReference type="Pfam" id="PF13087">
    <property type="entry name" value="AAA_12"/>
    <property type="match status" value="1"/>
</dbReference>
<keyword evidence="3 9" id="KW-0378">Hydrolase</keyword>
<comment type="similarity">
    <text evidence="1">Belongs to the DNA2/NAM7 helicase family.</text>
</comment>
<dbReference type="RefSeq" id="XP_070901752.1">
    <property type="nucleotide sequence ID" value="XM_071044923.1"/>
</dbReference>